<feature type="domain" description="CdaR GGDEF-like" evidence="4">
    <location>
        <begin position="349"/>
        <end position="475"/>
    </location>
</feature>
<evidence type="ECO:0000259" key="2">
    <source>
        <dbReference type="Pfam" id="PF13185"/>
    </source>
</evidence>
<dbReference type="RefSeq" id="WP_165189141.1">
    <property type="nucleotide sequence ID" value="NZ_LR699554.1"/>
</dbReference>
<dbReference type="InterPro" id="IPR029016">
    <property type="entry name" value="GAF-like_dom_sf"/>
</dbReference>
<sequence length="603" mass="66189">MPNTLSLMSSLRDVASRINTDAEVDTLLHSLIELACRHGSWDLGSIMSVDISRGDALVIARRDTTLLKKPLADRWELATSPALVALQRNEAVYIRNALETTEFLGYRREAAERGYRTVLVLPMASRDVEGRPMVLVVSARKIVDVPAEHLAFMELVVHLGAIAIERAYRQRAQQAAAEHLRRVVDVQGAMLQEVLAGGSMSTLTEMLADLLDSPVLVIDFCGGELLASRSPRATLDSAAWRTLLDGEAGRQIRSTALGAIERHALRRVRFDLPSGLPLHADVEPLSVDGDTVGALLSFDEREPGDLHTIAIENAKFAMSVQLMRSVIRFRSETRTLTELFLEIVERRWRDERDVIERARRLGLSLAAPTRLLVIDYSRRDDRAFDRSAECHRAASMLAAQHKLLIHPITVGSGLVCLLPDVPTRTAATVTAFARQLCAALTTLLGGEPTLVAGDLFVGLEALANEWDRCWRMIRVARAFGKSGALSVPDLGPLPMLIGAADSSDVRAFISGTIGHIVEYDAQHRASYIETLATYIRHGCRSQACADAMGLHVTTLRYRLARISDLFGIDVETPERRFAVELALQLHNLLDAGHSVGAAAHNAL</sequence>
<name>A0A5Q4Z3Q4_9BURK</name>
<gene>
    <name evidence="5" type="ORF">PDMSB3_2782</name>
</gene>
<dbReference type="PANTHER" id="PTHR33744">
    <property type="entry name" value="CARBOHYDRATE DIACID REGULATOR"/>
    <property type="match status" value="1"/>
</dbReference>
<reference evidence="5 6" key="1">
    <citation type="submission" date="2019-08" db="EMBL/GenBank/DDBJ databases">
        <authorList>
            <person name="Herpell B J."/>
        </authorList>
    </citation>
    <scope>NUCLEOTIDE SEQUENCE [LARGE SCALE GENOMIC DNA]</scope>
    <source>
        <strain evidence="6">Msb3</strain>
    </source>
</reference>
<dbReference type="InterPro" id="IPR041522">
    <property type="entry name" value="CdaR_GGDEF"/>
</dbReference>
<dbReference type="InterPro" id="IPR025736">
    <property type="entry name" value="PucR_C-HTH_dom"/>
</dbReference>
<evidence type="ECO:0000313" key="5">
    <source>
        <dbReference type="EMBL" id="VVD34066.1"/>
    </source>
</evidence>
<dbReference type="Pfam" id="PF13185">
    <property type="entry name" value="GAF_2"/>
    <property type="match status" value="1"/>
</dbReference>
<comment type="similarity">
    <text evidence="1">Belongs to the CdaR family.</text>
</comment>
<dbReference type="SUPFAM" id="SSF55781">
    <property type="entry name" value="GAF domain-like"/>
    <property type="match status" value="1"/>
</dbReference>
<evidence type="ECO:0000259" key="3">
    <source>
        <dbReference type="Pfam" id="PF13556"/>
    </source>
</evidence>
<evidence type="ECO:0000256" key="1">
    <source>
        <dbReference type="ARBA" id="ARBA00006754"/>
    </source>
</evidence>
<dbReference type="InterPro" id="IPR051448">
    <property type="entry name" value="CdaR-like_regulators"/>
</dbReference>
<dbReference type="Pfam" id="PF17853">
    <property type="entry name" value="GGDEF_2"/>
    <property type="match status" value="1"/>
</dbReference>
<dbReference type="EMBL" id="LR699554">
    <property type="protein sequence ID" value="VVD34066.1"/>
    <property type="molecule type" value="Genomic_DNA"/>
</dbReference>
<feature type="domain" description="GAF" evidence="2">
    <location>
        <begin position="22"/>
        <end position="165"/>
    </location>
</feature>
<protein>
    <recommendedName>
        <fullName evidence="7">PucR family transcriptional regulator</fullName>
    </recommendedName>
</protein>
<dbReference type="InterPro" id="IPR042070">
    <property type="entry name" value="PucR_C-HTH_sf"/>
</dbReference>
<dbReference type="Pfam" id="PF13556">
    <property type="entry name" value="HTH_30"/>
    <property type="match status" value="1"/>
</dbReference>
<evidence type="ECO:0008006" key="7">
    <source>
        <dbReference type="Google" id="ProtNLM"/>
    </source>
</evidence>
<dbReference type="Proteomes" id="UP000325811">
    <property type="component" value="Chromosome II"/>
</dbReference>
<organism evidence="5 6">
    <name type="scientific">Paraburkholderia dioscoreae</name>
    <dbReference type="NCBI Taxonomy" id="2604047"/>
    <lineage>
        <taxon>Bacteria</taxon>
        <taxon>Pseudomonadati</taxon>
        <taxon>Pseudomonadota</taxon>
        <taxon>Betaproteobacteria</taxon>
        <taxon>Burkholderiales</taxon>
        <taxon>Burkholderiaceae</taxon>
        <taxon>Paraburkholderia</taxon>
    </lineage>
</organism>
<evidence type="ECO:0000313" key="6">
    <source>
        <dbReference type="Proteomes" id="UP000325811"/>
    </source>
</evidence>
<dbReference type="KEGG" id="pdio:PDMSB3_2782.1"/>
<dbReference type="Gene3D" id="3.30.450.40">
    <property type="match status" value="1"/>
</dbReference>
<feature type="domain" description="PucR C-terminal helix-turn-helix" evidence="3">
    <location>
        <begin position="528"/>
        <end position="584"/>
    </location>
</feature>
<evidence type="ECO:0000259" key="4">
    <source>
        <dbReference type="Pfam" id="PF17853"/>
    </source>
</evidence>
<dbReference type="AlphaFoldDB" id="A0A5Q4Z3Q4"/>
<proteinExistence type="inferred from homology"/>
<dbReference type="Gene3D" id="1.10.10.2840">
    <property type="entry name" value="PucR C-terminal helix-turn-helix domain"/>
    <property type="match status" value="1"/>
</dbReference>
<dbReference type="InterPro" id="IPR003018">
    <property type="entry name" value="GAF"/>
</dbReference>
<dbReference type="PANTHER" id="PTHR33744:SF1">
    <property type="entry name" value="DNA-BINDING TRANSCRIPTIONAL ACTIVATOR ADER"/>
    <property type="match status" value="1"/>
</dbReference>
<accession>A0A5Q4Z3Q4</accession>
<keyword evidence="6" id="KW-1185">Reference proteome</keyword>